<dbReference type="SUPFAM" id="SSF52518">
    <property type="entry name" value="Thiamin diphosphate-binding fold (THDP-binding)"/>
    <property type="match status" value="2"/>
</dbReference>
<dbReference type="PANTHER" id="PTHR42980">
    <property type="entry name" value="2-OXOISOVALERATE DEHYDROGENASE SUBUNIT BETA-RELATED"/>
    <property type="match status" value="1"/>
</dbReference>
<comment type="cofactor">
    <cofactor evidence="1">
        <name>thiamine diphosphate</name>
        <dbReference type="ChEBI" id="CHEBI:58937"/>
    </cofactor>
</comment>
<dbReference type="Pfam" id="PF02779">
    <property type="entry name" value="Transket_pyr"/>
    <property type="match status" value="1"/>
</dbReference>
<dbReference type="Pfam" id="PF02780">
    <property type="entry name" value="Transketolase_C"/>
    <property type="match status" value="1"/>
</dbReference>
<dbReference type="EMBL" id="FOMI01000003">
    <property type="protein sequence ID" value="SFD05701.1"/>
    <property type="molecule type" value="Genomic_DNA"/>
</dbReference>
<keyword evidence="8" id="KW-1185">Reference proteome</keyword>
<proteinExistence type="predicted"/>
<dbReference type="GO" id="GO:0007584">
    <property type="term" value="P:response to nutrient"/>
    <property type="evidence" value="ECO:0007669"/>
    <property type="project" value="TreeGrafter"/>
</dbReference>
<dbReference type="SMART" id="SM00861">
    <property type="entry name" value="Transket_pyr"/>
    <property type="match status" value="1"/>
</dbReference>
<dbReference type="STRING" id="870482.SAMN04487987_103254"/>
<evidence type="ECO:0000256" key="4">
    <source>
        <dbReference type="ARBA" id="ARBA00023002"/>
    </source>
</evidence>
<dbReference type="Gene3D" id="3.40.50.970">
    <property type="match status" value="2"/>
</dbReference>
<dbReference type="RefSeq" id="WP_092850464.1">
    <property type="nucleotide sequence ID" value="NZ_FOMI01000003.1"/>
</dbReference>
<dbReference type="InterPro" id="IPR033248">
    <property type="entry name" value="Transketolase_C"/>
</dbReference>
<organism evidence="7 8">
    <name type="scientific">Algibacter pectinivorans</name>
    <dbReference type="NCBI Taxonomy" id="870482"/>
    <lineage>
        <taxon>Bacteria</taxon>
        <taxon>Pseudomonadati</taxon>
        <taxon>Bacteroidota</taxon>
        <taxon>Flavobacteriia</taxon>
        <taxon>Flavobacteriales</taxon>
        <taxon>Flavobacteriaceae</taxon>
        <taxon>Algibacter</taxon>
    </lineage>
</organism>
<dbReference type="InterPro" id="IPR029061">
    <property type="entry name" value="THDP-binding"/>
</dbReference>
<dbReference type="CDD" id="cd02000">
    <property type="entry name" value="TPP_E1_PDC_ADC_BCADC"/>
    <property type="match status" value="1"/>
</dbReference>
<dbReference type="SUPFAM" id="SSF52922">
    <property type="entry name" value="TK C-terminal domain-like"/>
    <property type="match status" value="1"/>
</dbReference>
<dbReference type="InterPro" id="IPR001017">
    <property type="entry name" value="DH_E1"/>
</dbReference>
<comment type="function">
    <text evidence="2">E1 component of the 2-oxoglutarate dehydrogenase (OGDH) complex which catalyzes the decarboxylation of 2-oxoglutarate, the first step in the conversion of 2-oxoglutarate to succinyl-CoA and CO(2).</text>
</comment>
<dbReference type="GO" id="GO:0003863">
    <property type="term" value="F:branched-chain 2-oxo acid dehydrogenase activity"/>
    <property type="evidence" value="ECO:0007669"/>
    <property type="project" value="UniProtKB-EC"/>
</dbReference>
<dbReference type="PANTHER" id="PTHR42980:SF1">
    <property type="entry name" value="2-OXOISOVALERATE DEHYDROGENASE SUBUNIT BETA, MITOCHONDRIAL"/>
    <property type="match status" value="1"/>
</dbReference>
<name>A0A1I1P6W5_9FLAO</name>
<evidence type="ECO:0000256" key="1">
    <source>
        <dbReference type="ARBA" id="ARBA00001964"/>
    </source>
</evidence>
<dbReference type="InterPro" id="IPR005475">
    <property type="entry name" value="Transketolase-like_Pyr-bd"/>
</dbReference>
<dbReference type="AlphaFoldDB" id="A0A1I1P6W5"/>
<dbReference type="GO" id="GO:0009083">
    <property type="term" value="P:branched-chain amino acid catabolic process"/>
    <property type="evidence" value="ECO:0007669"/>
    <property type="project" value="TreeGrafter"/>
</dbReference>
<keyword evidence="7" id="KW-0670">Pyruvate</keyword>
<dbReference type="Pfam" id="PF00676">
    <property type="entry name" value="E1_dh"/>
    <property type="match status" value="1"/>
</dbReference>
<evidence type="ECO:0000313" key="8">
    <source>
        <dbReference type="Proteomes" id="UP000199439"/>
    </source>
</evidence>
<evidence type="ECO:0000259" key="6">
    <source>
        <dbReference type="SMART" id="SM00861"/>
    </source>
</evidence>
<feature type="domain" description="Transketolase-like pyrimidine-binding" evidence="6">
    <location>
        <begin position="469"/>
        <end position="643"/>
    </location>
</feature>
<evidence type="ECO:0000256" key="5">
    <source>
        <dbReference type="ARBA" id="ARBA00023052"/>
    </source>
</evidence>
<reference evidence="8" key="1">
    <citation type="submission" date="2016-10" db="EMBL/GenBank/DDBJ databases">
        <authorList>
            <person name="Varghese N."/>
            <person name="Submissions S."/>
        </authorList>
    </citation>
    <scope>NUCLEOTIDE SEQUENCE [LARGE SCALE GENOMIC DNA]</scope>
    <source>
        <strain evidence="8">DSM 25730</strain>
    </source>
</reference>
<evidence type="ECO:0000256" key="2">
    <source>
        <dbReference type="ARBA" id="ARBA00003906"/>
    </source>
</evidence>
<keyword evidence="4" id="KW-0560">Oxidoreductase</keyword>
<dbReference type="OrthoDB" id="9771835at2"/>
<sequence length="803" mass="89691">MQPLTNLENNLSFDDFKAEVINDYRTAMISRECSLLGRREVLTGKAKFGIFGDGKEVPQLAMAKAFKKGDWRSGYYRDQTFMMAIGELTPEQFFAGLYANTNIELEPMSAGRQMGGHFVTHSLNNNGSWKDLTAQYNSSADISPTAGQMPRLLGLAQASKIFRNVKGINASKFSKNGNEVAWGTIGNASTSEGLFFETINAAGVLQVPMVISVWDDDYGISVHAKHQTTKENISEILKGFQRDKDSNGYDILRVKGWDYANLIETYQEASAIAREEHVPVLIHVQELTQPQGHSTSGSHERYKNAERLEWEAKNDCNVKFREWILESGIATNEALIEIERAAKRDVREAKKSAWNTFLRPIKKEQQELLSILKQVAANSINGVFISKLKESLANINEPTRKDILSHARKALRFTVEETFPEKKTLRNWIDSIFEQVQPKFSSHLYSETQGRNTRIKEIKATYNDDAEQVDGRIILRDNFDAIFATHPEVLVFGEDTGNIGDVNQGLEGLQEKYGELRVADSGIREATIIGQGIGMALRGLRPIAEIQYLDYILYALQIISDDLATVHYRTKGKQKAPLIIRTRGHRLEGIWHSGSQMGGILSLVKGVNLLVPRNMTKAAGFYNTLLLGDDPAIVVECLNGYRLKEKMPNNLGTLKTPIGVVETVKEGTDITLVSYGSTLRIVEQTAKDLLAIGIDAEVIDVQSLMPFDLNHDIVKSIAKTNRVVIIDEDVPGGASAYILDKILNEQNAFQYLDSSPKTITAKSHRPAYGNDGDYFSKPSAEDIFEGIYDVMHELNPSNFPKLR</sequence>
<protein>
    <recommendedName>
        <fullName evidence="3">3-methyl-2-oxobutanoate dehydrogenase (2-methylpropanoyl-transferring)</fullName>
        <ecNumber evidence="3">1.2.4.4</ecNumber>
    </recommendedName>
</protein>
<evidence type="ECO:0000313" key="7">
    <source>
        <dbReference type="EMBL" id="SFD05701.1"/>
    </source>
</evidence>
<accession>A0A1I1P6W5</accession>
<gene>
    <name evidence="7" type="ORF">SAMN04487987_103254</name>
</gene>
<keyword evidence="5" id="KW-0786">Thiamine pyrophosphate</keyword>
<dbReference type="InterPro" id="IPR009014">
    <property type="entry name" value="Transketo_C/PFOR_II"/>
</dbReference>
<dbReference type="EC" id="1.2.4.4" evidence="3"/>
<dbReference type="Gene3D" id="3.40.50.920">
    <property type="match status" value="1"/>
</dbReference>
<dbReference type="Proteomes" id="UP000199439">
    <property type="component" value="Unassembled WGS sequence"/>
</dbReference>
<evidence type="ECO:0000256" key="3">
    <source>
        <dbReference type="ARBA" id="ARBA00012277"/>
    </source>
</evidence>